<evidence type="ECO:0000313" key="3">
    <source>
        <dbReference type="EMBL" id="DAD78285.1"/>
    </source>
</evidence>
<proteinExistence type="predicted"/>
<dbReference type="PANTHER" id="PTHR46708:SF2">
    <property type="entry name" value="FIBRONECTIN TYPE-III DOMAIN-CONTAINING PROTEIN"/>
    <property type="match status" value="1"/>
</dbReference>
<dbReference type="SUPFAM" id="SSF49265">
    <property type="entry name" value="Fibronectin type III"/>
    <property type="match status" value="2"/>
</dbReference>
<dbReference type="EMBL" id="BK014842">
    <property type="protein sequence ID" value="DAD78285.1"/>
    <property type="molecule type" value="Genomic_DNA"/>
</dbReference>
<evidence type="ECO:0000259" key="2">
    <source>
        <dbReference type="PROSITE" id="PS50853"/>
    </source>
</evidence>
<dbReference type="PROSITE" id="PS50853">
    <property type="entry name" value="FN3"/>
    <property type="match status" value="3"/>
</dbReference>
<evidence type="ECO:0000256" key="1">
    <source>
        <dbReference type="ARBA" id="ARBA00022737"/>
    </source>
</evidence>
<dbReference type="InterPro" id="IPR013783">
    <property type="entry name" value="Ig-like_fold"/>
</dbReference>
<dbReference type="InterPro" id="IPR017853">
    <property type="entry name" value="GH"/>
</dbReference>
<sequence length="2764" mass="307668">MAYSTDDIKALAAILKPIIKSALESGSTGVGDLEVVTSLDSVYSLPALRMPGGIHDVVEAPLSLLRVNLRVTTTHVQWKLGNGEWKDLLALSELKVVFRRTEKHLQWKVGAGSWEDIVELESLKGEKGDRGNAFRYEDFTLEQLMGLKGDKGDKGDNLEYRLLDSFPSLEALRAAYPTGTGQDGFFIAGDGMYVWDPKDVAYKEIKLEVDKVFTSEIFREVTPSGGRIAIDFLKAPYAKVALGQDTLIYNLEIQNTREGSCGKVMVYQSGLRQIVLSNTMRGTIDLPLNSDTIAILNYNRVGEYIYIHTSTIIGDKTYPGPQKIKDFHVVYSDSSSCTVQWTAPYANNIYDRGTEYDMRYANDLVDADDPKVWAGLRKVPAIPTPENPGTLQRTTISGLVPNREYYVYLKTIKVNFGVEYISGASDPVYFRTVGSEDMTRAYRINLTERNIIPQLRNYLTDTDGTVCSVGRMVDETERNVFLEDGYPDTTNKDYSTFWSQYKYGRDTSPFDIIIDLYSVYSIDKMFVYSRSKPRFSAYGMLDQGYDWEKIGQISIVNNDWASLDFHSSRYRFVKISFDMMDFGSSSTSPVMPEGTEAFPDPEYNGTIERIDNLLIYGRPTSSRPEGIMSPLRRSTARKTVDQFFCTNGHGYQQGRIHSMCSGERMRMYIHFGHFAANYGTENAYSSLSDMRFKVNKVDWVSGNNGTGEYLEDTLRNTYLRYGLKPFLCNTGVFDYCIYDKTVSSHNRPCDNYWYPDAWRAVPKRGVGGLDKYFGATCDPMNYRTYAKLCTAIAAKYGKNKIDGAGLFFPESESLSTGLDLISGIEPENEPDQNWSGWVGYTHSEEYAAMLSAACDGHDSSLVDEEGNVLPGIKSGGVLGISAGTASVNKAYYLAAMLRWKAERKSANIPVDVFSMHMYFSNIGNQGSSQEKVQYGITFEEAIKNVTGGELVKMVELRDRFAPDKEIALTEFGWGESGGREKSCKYQCYTQAGRQIGSWTIPDRHRSDVKGAWIVRACIQMMSIGIDFVNYYSTECESNYFDAGQWGTGAGFEMFHWDDCKDTTPGAKAAAIKAFEHGFDRGGFATTGLFGQILTNGAYPITRAYWWIATFRNRLKGYVYTGMKYIGGDERIVVACFKKQGEDKGAYAVYLNDNKNTGVEGVEIPVPSGVDLVKHVTVYVPNIPNPQDVPSDLGWDQRRSGLPTSRKERYVNGEWVLLNKPYMGDKYSSYTQSPASYPESPAEGDEITTLPTAEENPYYPIVGPVCAKSLVHGNSLSAQQYEQDREEWETEPNLDDNGNVIWTVKGNIALAWRQVDAVCDYIDLHPEGAHGRNGDEVTEPTIRGMIRANVSEFPEYFFFDAVPEPDYRSEITDLSSKTVSSSAIELWWNNTNTEDTGYEIFVSGLPETGYTPLKTVGVGVENKAVISGLSPDTTYYYKIRPVRGDKTGTMSDYTSVRTFSELPAPDNLRVQGRTATSITLSWAYTNEQVADFVYYAVLRSDGTGSFLQVGKVDDKSVLTYMDSGLIVGHNYTYKVRAVGLNGQSAYAPELETRTLLAEECSPVVRYAMTDKLGSKVALTFDLPIGAIEASAKAKFTLTEDGSLRLINYVARDEANHNNLILNIPQDSLKDYDAKTDIRITFTGGSIYSEYGVELAAFSDVKVVNIIGNFTNIEAIYKLNFCSSTAPLPADTEWNNIVGNPEADALSVKLQDSYGRASNIILSPVQNKPQYNWGSPVESGYCEIPGIEAAVYKYVWRGPGFGANNSENMVARLKFSGLNDEYRYTFKAFGATTYGADLLTRIKINGIYSETINLKGNKTSYLTIEDRQPSSGIIYVDIVNATEGANTSYPILAFMMLEEYKSNDAPENTDVFLREATVTEAVDGIVKSPDVTVHLNCIGAALSYRISENQSIDEVKWMDMIDDNMNIPFTLSSGFGNKTLYTQVKNLYSVSNIRVTELEYKDPYVPLALRNVFINEDAGKTYDREVSVMVDKDGVPSHYKISENPDLATAQWLAWPSPKLSVIPFTLSNGAGQKTVYVQIMDSTTICEAKADTINYAPIERGNIELTITLPDGVDANAVTAQFPVLKYNKKFIFTYTADDGPVGAYGKVWSAVNKKWVDDEKYYHIGQAKSSGYVPEKTLGYTDGCGVEHRLPVGVAIWPNCGSTIKYMDDDPKSPAQYPYIIWKELPPILDFGGEIYFHNIDQDKWGKDDPLRILEGLKEDQAKTIAKLGRGMKVMMRPDGNNNYITAATMYDVVAMSFAENTPAVYLYPSDDPDLHKSVGQRKMYTDDNTAEMEWIRGIHDSDNPVWAHLFTHTPGQAILDFLTAVNDAYGKDGDDSVWMATVDEVYEYWFVRKNTIIKRAVSGSTVTFLLSVPVDPMFYHRDLSLRIEGVPGMEGLRVDTNDAVLGLSYGVKDGGLLVNINYDERTVERAGRYTALFESSVLEGDRDDAMYFLSHLRESVARPYMDRITVAMRPPVLLSFSVPMESMSTSFSCSYTSTGTASHYMISESADFSGAEWEVITETVTYTIQGEIGGHTLYFKLKNTFGESVAMSGIVNYKPMVVGGKVIVSLSNPSNNGVAYDIVGGEVVNYISPVTYNGWTTNTLRDVAGNDCCAYQKKKDDYPGIENTDYVSVNNSLFAPDNIDDSGAYPAKYITRHICNGKSNTGIPAVLRFTGITLGTYRLRILVSCSSGGDIDASMYGSMFYSGNNVTAHPTSSPVNNMTRFIEIDGVPVIDDGILDVKIWNTAGAYNRPGLNLIEIERL</sequence>
<dbReference type="InterPro" id="IPR003961">
    <property type="entry name" value="FN3_dom"/>
</dbReference>
<dbReference type="InterPro" id="IPR032762">
    <property type="entry name" value="Polysacc_deac_3"/>
</dbReference>
<dbReference type="Pfam" id="PF15421">
    <property type="entry name" value="Polysacc_deac_3"/>
    <property type="match status" value="1"/>
</dbReference>
<dbReference type="PANTHER" id="PTHR46708">
    <property type="entry name" value="TENASCIN"/>
    <property type="match status" value="1"/>
</dbReference>
<feature type="domain" description="Fibronectin type-III" evidence="2">
    <location>
        <begin position="320"/>
        <end position="435"/>
    </location>
</feature>
<dbReference type="SMART" id="SM00060">
    <property type="entry name" value="FN3"/>
    <property type="match status" value="3"/>
</dbReference>
<name>A0A8S5M7K3_9CAUD</name>
<accession>A0A8S5M7K3</accession>
<protein>
    <submittedName>
        <fullName evidence="3">Polysaccharide deacetylase</fullName>
    </submittedName>
</protein>
<dbReference type="InterPro" id="IPR036116">
    <property type="entry name" value="FN3_sf"/>
</dbReference>
<keyword evidence="1" id="KW-0677">Repeat</keyword>
<feature type="domain" description="Fibronectin type-III" evidence="2">
    <location>
        <begin position="1463"/>
        <end position="1556"/>
    </location>
</feature>
<feature type="domain" description="Fibronectin type-III" evidence="2">
    <location>
        <begin position="1369"/>
        <end position="1460"/>
    </location>
</feature>
<reference evidence="3" key="1">
    <citation type="journal article" date="2021" name="Proc. Natl. Acad. Sci. U.S.A.">
        <title>A Catalog of Tens of Thousands of Viruses from Human Metagenomes Reveals Hidden Associations with Chronic Diseases.</title>
        <authorList>
            <person name="Tisza M.J."/>
            <person name="Buck C.B."/>
        </authorList>
    </citation>
    <scope>NUCLEOTIDE SEQUENCE</scope>
    <source>
        <strain evidence="3">CtPAi1</strain>
    </source>
</reference>
<dbReference type="Pfam" id="PF00041">
    <property type="entry name" value="fn3"/>
    <property type="match status" value="1"/>
</dbReference>
<dbReference type="CDD" id="cd00063">
    <property type="entry name" value="FN3"/>
    <property type="match status" value="3"/>
</dbReference>
<dbReference type="Gene3D" id="2.60.120.260">
    <property type="entry name" value="Galactose-binding domain-like"/>
    <property type="match status" value="1"/>
</dbReference>
<dbReference type="Gene3D" id="2.60.40.10">
    <property type="entry name" value="Immunoglobulins"/>
    <property type="match status" value="3"/>
</dbReference>
<organism evidence="3">
    <name type="scientific">Siphoviridae sp. ctPAi1</name>
    <dbReference type="NCBI Taxonomy" id="2826320"/>
    <lineage>
        <taxon>Viruses</taxon>
        <taxon>Duplodnaviria</taxon>
        <taxon>Heunggongvirae</taxon>
        <taxon>Uroviricota</taxon>
        <taxon>Caudoviricetes</taxon>
    </lineage>
</organism>
<dbReference type="SUPFAM" id="SSF51445">
    <property type="entry name" value="(Trans)glycosidases"/>
    <property type="match status" value="1"/>
</dbReference>
<dbReference type="InterPro" id="IPR050991">
    <property type="entry name" value="ECM_Regulatory_Proteins"/>
</dbReference>